<evidence type="ECO:0008006" key="8">
    <source>
        <dbReference type="Google" id="ProtNLM"/>
    </source>
</evidence>
<evidence type="ECO:0000256" key="4">
    <source>
        <dbReference type="ARBA" id="ARBA00022833"/>
    </source>
</evidence>
<evidence type="ECO:0000313" key="6">
    <source>
        <dbReference type="EMBL" id="MBW0551730.1"/>
    </source>
</evidence>
<keyword evidence="5" id="KW-0539">Nucleus</keyword>
<comment type="subcellular location">
    <subcellularLocation>
        <location evidence="1">Nucleus</location>
    </subcellularLocation>
</comment>
<comment type="caution">
    <text evidence="6">The sequence shown here is derived from an EMBL/GenBank/DDBJ whole genome shotgun (WGS) entry which is preliminary data.</text>
</comment>
<keyword evidence="3" id="KW-0863">Zinc-finger</keyword>
<protein>
    <recommendedName>
        <fullName evidence="8">Transposase</fullName>
    </recommendedName>
</protein>
<gene>
    <name evidence="6" type="ORF">O181_091445</name>
</gene>
<evidence type="ECO:0000256" key="3">
    <source>
        <dbReference type="ARBA" id="ARBA00022771"/>
    </source>
</evidence>
<name>A0A9Q3IWT6_9BASI</name>
<dbReference type="Proteomes" id="UP000765509">
    <property type="component" value="Unassembled WGS sequence"/>
</dbReference>
<dbReference type="GO" id="GO:0008270">
    <property type="term" value="F:zinc ion binding"/>
    <property type="evidence" value="ECO:0007669"/>
    <property type="project" value="UniProtKB-KW"/>
</dbReference>
<dbReference type="PANTHER" id="PTHR46481:SF10">
    <property type="entry name" value="ZINC FINGER BED DOMAIN-CONTAINING PROTEIN 39"/>
    <property type="match status" value="1"/>
</dbReference>
<proteinExistence type="predicted"/>
<sequence length="175" mass="19929">MGARIAAEEQDPNLKQLVEALVAIQVFFLIFETPRLHQVLQQLVPNFVWPKRCLMATTASQLYFECKKKLINKVANIPSETPLCGEIDCWTTKDQTESYLAIVLQWINPIYYVFCETLVAFEWIHGAHSGEALSGSLWEALSERGMIKQLYSITGDNAGNNNTMQVPWHQYHLGL</sequence>
<organism evidence="6 7">
    <name type="scientific">Austropuccinia psidii MF-1</name>
    <dbReference type="NCBI Taxonomy" id="1389203"/>
    <lineage>
        <taxon>Eukaryota</taxon>
        <taxon>Fungi</taxon>
        <taxon>Dikarya</taxon>
        <taxon>Basidiomycota</taxon>
        <taxon>Pucciniomycotina</taxon>
        <taxon>Pucciniomycetes</taxon>
        <taxon>Pucciniales</taxon>
        <taxon>Sphaerophragmiaceae</taxon>
        <taxon>Austropuccinia</taxon>
    </lineage>
</organism>
<reference evidence="6" key="1">
    <citation type="submission" date="2021-03" db="EMBL/GenBank/DDBJ databases">
        <title>Draft genome sequence of rust myrtle Austropuccinia psidii MF-1, a brazilian biotype.</title>
        <authorList>
            <person name="Quecine M.C."/>
            <person name="Pachon D.M.R."/>
            <person name="Bonatelli M.L."/>
            <person name="Correr F.H."/>
            <person name="Franceschini L.M."/>
            <person name="Leite T.F."/>
            <person name="Margarido G.R.A."/>
            <person name="Almeida C.A."/>
            <person name="Ferrarezi J.A."/>
            <person name="Labate C.A."/>
        </authorList>
    </citation>
    <scope>NUCLEOTIDE SEQUENCE</scope>
    <source>
        <strain evidence="6">MF-1</strain>
    </source>
</reference>
<dbReference type="GO" id="GO:0005634">
    <property type="term" value="C:nucleus"/>
    <property type="evidence" value="ECO:0007669"/>
    <property type="project" value="UniProtKB-SubCell"/>
</dbReference>
<evidence type="ECO:0000256" key="2">
    <source>
        <dbReference type="ARBA" id="ARBA00022723"/>
    </source>
</evidence>
<dbReference type="AlphaFoldDB" id="A0A9Q3IWT6"/>
<dbReference type="EMBL" id="AVOT02057660">
    <property type="protein sequence ID" value="MBW0551730.1"/>
    <property type="molecule type" value="Genomic_DNA"/>
</dbReference>
<keyword evidence="2" id="KW-0479">Metal-binding</keyword>
<dbReference type="PANTHER" id="PTHR46481">
    <property type="entry name" value="ZINC FINGER BED DOMAIN-CONTAINING PROTEIN 4"/>
    <property type="match status" value="1"/>
</dbReference>
<accession>A0A9Q3IWT6</accession>
<evidence type="ECO:0000256" key="5">
    <source>
        <dbReference type="ARBA" id="ARBA00023242"/>
    </source>
</evidence>
<evidence type="ECO:0000256" key="1">
    <source>
        <dbReference type="ARBA" id="ARBA00004123"/>
    </source>
</evidence>
<dbReference type="InterPro" id="IPR052035">
    <property type="entry name" value="ZnF_BED_domain_contain"/>
</dbReference>
<keyword evidence="4" id="KW-0862">Zinc</keyword>
<dbReference type="OrthoDB" id="3259198at2759"/>
<keyword evidence="7" id="KW-1185">Reference proteome</keyword>
<evidence type="ECO:0000313" key="7">
    <source>
        <dbReference type="Proteomes" id="UP000765509"/>
    </source>
</evidence>